<organism evidence="1 2">
    <name type="scientific">Hymenobacter saemangeumensis</name>
    <dbReference type="NCBI Taxonomy" id="1084522"/>
    <lineage>
        <taxon>Bacteria</taxon>
        <taxon>Pseudomonadati</taxon>
        <taxon>Bacteroidota</taxon>
        <taxon>Cytophagia</taxon>
        <taxon>Cytophagales</taxon>
        <taxon>Hymenobacteraceae</taxon>
        <taxon>Hymenobacter</taxon>
    </lineage>
</organism>
<dbReference type="EMBL" id="BAABGZ010000029">
    <property type="protein sequence ID" value="GAA4359445.1"/>
    <property type="molecule type" value="Genomic_DNA"/>
</dbReference>
<proteinExistence type="predicted"/>
<keyword evidence="2" id="KW-1185">Reference proteome</keyword>
<reference evidence="2" key="1">
    <citation type="journal article" date="2019" name="Int. J. Syst. Evol. Microbiol.">
        <title>The Global Catalogue of Microorganisms (GCM) 10K type strain sequencing project: providing services to taxonomists for standard genome sequencing and annotation.</title>
        <authorList>
            <consortium name="The Broad Institute Genomics Platform"/>
            <consortium name="The Broad Institute Genome Sequencing Center for Infectious Disease"/>
            <person name="Wu L."/>
            <person name="Ma J."/>
        </authorList>
    </citation>
    <scope>NUCLEOTIDE SEQUENCE [LARGE SCALE GENOMIC DNA]</scope>
    <source>
        <strain evidence="2">JCM 17923</strain>
    </source>
</reference>
<accession>A0ABP8IIK3</accession>
<evidence type="ECO:0000313" key="1">
    <source>
        <dbReference type="EMBL" id="GAA4359445.1"/>
    </source>
</evidence>
<comment type="caution">
    <text evidence="1">The sequence shown here is derived from an EMBL/GenBank/DDBJ whole genome shotgun (WGS) entry which is preliminary data.</text>
</comment>
<sequence length="126" mass="15099">MQALTTKKQLKKQDFYGQYIINRSYFPGRQANWQYDSFRFEIKKNDSLYFYVLQRGKIAQTYKGAISTLKPYSSHRLVVQMNQPTHHVMESNPTIYRDAWGFYLVFNSPRFGNMFFIKGSWEAREI</sequence>
<dbReference type="Proteomes" id="UP001501153">
    <property type="component" value="Unassembled WGS sequence"/>
</dbReference>
<evidence type="ECO:0000313" key="2">
    <source>
        <dbReference type="Proteomes" id="UP001501153"/>
    </source>
</evidence>
<name>A0ABP8IIK3_9BACT</name>
<gene>
    <name evidence="1" type="ORF">GCM10023185_26060</name>
</gene>
<protein>
    <submittedName>
        <fullName evidence="1">Uncharacterized protein</fullName>
    </submittedName>
</protein>